<evidence type="ECO:0000259" key="3">
    <source>
        <dbReference type="Pfam" id="PF02233"/>
    </source>
</evidence>
<keyword evidence="2" id="KW-0472">Membrane</keyword>
<name>A0A7V5H1Q5_CALAY</name>
<evidence type="ECO:0000256" key="1">
    <source>
        <dbReference type="ARBA" id="ARBA00023027"/>
    </source>
</evidence>
<dbReference type="AlphaFoldDB" id="A0A7V5H1Q5"/>
<keyword evidence="2" id="KW-0812">Transmembrane</keyword>
<dbReference type="Pfam" id="PF02233">
    <property type="entry name" value="PNTB"/>
    <property type="match status" value="1"/>
</dbReference>
<evidence type="ECO:0000313" key="4">
    <source>
        <dbReference type="EMBL" id="HHE54241.1"/>
    </source>
</evidence>
<organism evidence="4">
    <name type="scientific">Caldithrix abyssi</name>
    <dbReference type="NCBI Taxonomy" id="187145"/>
    <lineage>
        <taxon>Bacteria</taxon>
        <taxon>Pseudomonadati</taxon>
        <taxon>Calditrichota</taxon>
        <taxon>Calditrichia</taxon>
        <taxon>Calditrichales</taxon>
        <taxon>Calditrichaceae</taxon>
        <taxon>Caldithrix</taxon>
    </lineage>
</organism>
<sequence length="48" mass="5243">MVTITNIVYLISASFFILGLKWLGSPKTARKGNFLSMLGMLIAIVVTL</sequence>
<keyword evidence="1" id="KW-0520">NAD</keyword>
<keyword evidence="2" id="KW-1133">Transmembrane helix</keyword>
<feature type="non-terminal residue" evidence="4">
    <location>
        <position position="48"/>
    </location>
</feature>
<evidence type="ECO:0000256" key="2">
    <source>
        <dbReference type="SAM" id="Phobius"/>
    </source>
</evidence>
<accession>A0A7V5H1Q5</accession>
<feature type="domain" description="NADP transhydrogenase beta-like" evidence="3">
    <location>
        <begin position="6"/>
        <end position="47"/>
    </location>
</feature>
<protein>
    <submittedName>
        <fullName evidence="4">NAD synthetase</fullName>
    </submittedName>
</protein>
<comment type="caution">
    <text evidence="4">The sequence shown here is derived from an EMBL/GenBank/DDBJ whole genome shotgun (WGS) entry which is preliminary data.</text>
</comment>
<dbReference type="InterPro" id="IPR034300">
    <property type="entry name" value="PNTB-like"/>
</dbReference>
<feature type="transmembrane region" description="Helical" evidence="2">
    <location>
        <begin position="6"/>
        <end position="24"/>
    </location>
</feature>
<dbReference type="Proteomes" id="UP000886111">
    <property type="component" value="Unassembled WGS sequence"/>
</dbReference>
<gene>
    <name evidence="4" type="ORF">ENL21_00535</name>
</gene>
<dbReference type="EMBL" id="DRTD01000037">
    <property type="protein sequence ID" value="HHE54241.1"/>
    <property type="molecule type" value="Genomic_DNA"/>
</dbReference>
<reference evidence="4" key="1">
    <citation type="journal article" date="2020" name="mSystems">
        <title>Genome- and Community-Level Interaction Insights into Carbon Utilization and Element Cycling Functions of Hydrothermarchaeota in Hydrothermal Sediment.</title>
        <authorList>
            <person name="Zhou Z."/>
            <person name="Liu Y."/>
            <person name="Xu W."/>
            <person name="Pan J."/>
            <person name="Luo Z.H."/>
            <person name="Li M."/>
        </authorList>
    </citation>
    <scope>NUCLEOTIDE SEQUENCE [LARGE SCALE GENOMIC DNA]</scope>
    <source>
        <strain evidence="4">HyVt-76</strain>
    </source>
</reference>
<proteinExistence type="predicted"/>